<evidence type="ECO:0000313" key="2">
    <source>
        <dbReference type="Proteomes" id="UP001596528"/>
    </source>
</evidence>
<proteinExistence type="predicted"/>
<gene>
    <name evidence="1" type="ORF">ACFQWB_10225</name>
</gene>
<organism evidence="1 2">
    <name type="scientific">Paenibacillus thermoaerophilus</name>
    <dbReference type="NCBI Taxonomy" id="1215385"/>
    <lineage>
        <taxon>Bacteria</taxon>
        <taxon>Bacillati</taxon>
        <taxon>Bacillota</taxon>
        <taxon>Bacilli</taxon>
        <taxon>Bacillales</taxon>
        <taxon>Paenibacillaceae</taxon>
        <taxon>Paenibacillus</taxon>
    </lineage>
</organism>
<protein>
    <submittedName>
        <fullName evidence="1">Alpha/beta fold hydrolase</fullName>
    </submittedName>
</protein>
<sequence length="76" mass="8603">MKAWMEPVFVHQAGWQRIYIDIPAHGRSGIHDSIKTTEDMLEAILGRIDALLPEKRFALVGSFTALIERVKTPSNK</sequence>
<dbReference type="EMBL" id="JBHTGQ010000023">
    <property type="protein sequence ID" value="MFC7750302.1"/>
    <property type="molecule type" value="Genomic_DNA"/>
</dbReference>
<evidence type="ECO:0000313" key="1">
    <source>
        <dbReference type="EMBL" id="MFC7750302.1"/>
    </source>
</evidence>
<accession>A0ABW2V6S0</accession>
<keyword evidence="2" id="KW-1185">Reference proteome</keyword>
<dbReference type="Gene3D" id="3.40.50.1820">
    <property type="entry name" value="alpha/beta hydrolase"/>
    <property type="match status" value="1"/>
</dbReference>
<dbReference type="Proteomes" id="UP001596528">
    <property type="component" value="Unassembled WGS sequence"/>
</dbReference>
<keyword evidence="1" id="KW-0378">Hydrolase</keyword>
<dbReference type="RefSeq" id="WP_138788077.1">
    <property type="nucleotide sequence ID" value="NZ_JBHTGQ010000023.1"/>
</dbReference>
<dbReference type="GO" id="GO:0016787">
    <property type="term" value="F:hydrolase activity"/>
    <property type="evidence" value="ECO:0007669"/>
    <property type="project" value="UniProtKB-KW"/>
</dbReference>
<dbReference type="SUPFAM" id="SSF53474">
    <property type="entry name" value="alpha/beta-Hydrolases"/>
    <property type="match status" value="1"/>
</dbReference>
<comment type="caution">
    <text evidence="1">The sequence shown here is derived from an EMBL/GenBank/DDBJ whole genome shotgun (WGS) entry which is preliminary data.</text>
</comment>
<dbReference type="InterPro" id="IPR029058">
    <property type="entry name" value="AB_hydrolase_fold"/>
</dbReference>
<reference evidence="2" key="1">
    <citation type="journal article" date="2019" name="Int. J. Syst. Evol. Microbiol.">
        <title>The Global Catalogue of Microorganisms (GCM) 10K type strain sequencing project: providing services to taxonomists for standard genome sequencing and annotation.</title>
        <authorList>
            <consortium name="The Broad Institute Genomics Platform"/>
            <consortium name="The Broad Institute Genome Sequencing Center for Infectious Disease"/>
            <person name="Wu L."/>
            <person name="Ma J."/>
        </authorList>
    </citation>
    <scope>NUCLEOTIDE SEQUENCE [LARGE SCALE GENOMIC DNA]</scope>
    <source>
        <strain evidence="2">JCM 18657</strain>
    </source>
</reference>
<name>A0ABW2V6S0_9BACL</name>